<dbReference type="PANTHER" id="PTHR19868">
    <property type="entry name" value="RECEPTOR FOR ACTIVATED PROTEIN KINASE C RACK1"/>
    <property type="match status" value="1"/>
</dbReference>
<dbReference type="FunFam" id="2.130.10.10:FF:000615">
    <property type="entry name" value="Receptor for activated C kinase 1"/>
    <property type="match status" value="1"/>
</dbReference>
<dbReference type="InterPro" id="IPR036322">
    <property type="entry name" value="WD40_repeat_dom_sf"/>
</dbReference>
<dbReference type="PROSITE" id="PS00678">
    <property type="entry name" value="WD_REPEATS_1"/>
    <property type="match status" value="2"/>
</dbReference>
<keyword evidence="3" id="KW-0677">Repeat</keyword>
<reference evidence="5" key="1">
    <citation type="journal article" date="2011" name="Science">
        <title>Crystal structure of the eukaryotic 40S ribosomal subunit in complex with initiation factor 1.</title>
        <authorList>
            <person name="Rabl J."/>
            <person name="Leibundgut M."/>
            <person name="Ataide S.F."/>
            <person name="Haag A."/>
            <person name="Ban N."/>
        </authorList>
    </citation>
    <scope>NUCLEOTIDE SEQUENCE</scope>
</reference>
<sequence>MADNSSLDIQVVKRGILEGHSDWVTSIVAGFSQKENEDSPVLISGSRDKTVMIWKLYEEEQNGYFGIPHKALTGHNHFVSDLALSQENCFAISSSWDKTLRLWDLRTGTTYKRFVGHQSEVYSVAFSPDNRQILSAGAEREIKLWNILGECKFSSAEKENHSDWVSCVRYSPIMKSANKVQPFAPYFASVGWDGRLKVWNTNFQIRYTFKAHESNVNHLSISPNGKYIATGGKDKKLLIWDILNLTYPQREFDAGSTINQIAFNPKLQWVAVGTDQGVKIFNLMTQSKAPVCTIEAEPITKAEGQKGKNPQCTSLAWNALGKKLFAGFTDGVIRTFSFETSAN</sequence>
<evidence type="ECO:0000256" key="4">
    <source>
        <dbReference type="PROSITE-ProRule" id="PRU00221"/>
    </source>
</evidence>
<dbReference type="AlphaFoldDB" id="E6PBV0"/>
<name>E6PBV0_TETTH</name>
<keyword evidence="2 4" id="KW-0853">WD repeat</keyword>
<dbReference type="CDD" id="cd00200">
    <property type="entry name" value="WD40"/>
    <property type="match status" value="1"/>
</dbReference>
<dbReference type="InterPro" id="IPR020472">
    <property type="entry name" value="WD40_PAC1"/>
</dbReference>
<proteinExistence type="evidence at protein level"/>
<dbReference type="EMBL" id="BK007939">
    <property type="protein sequence ID" value="DAA33996.1"/>
    <property type="molecule type" value="mRNA"/>
</dbReference>
<dbReference type="InterPro" id="IPR019775">
    <property type="entry name" value="WD40_repeat_CS"/>
</dbReference>
<evidence type="ECO:0000256" key="2">
    <source>
        <dbReference type="ARBA" id="ARBA00022574"/>
    </source>
</evidence>
<dbReference type="Pfam" id="PF00400">
    <property type="entry name" value="WD40"/>
    <property type="match status" value="6"/>
</dbReference>
<comment type="similarity">
    <text evidence="1">Belongs to the WD repeat G protein beta family. Ribosomal protein RACK1 subfamily.</text>
</comment>
<feature type="repeat" description="WD" evidence="4">
    <location>
        <begin position="114"/>
        <end position="147"/>
    </location>
</feature>
<feature type="repeat" description="WD" evidence="4">
    <location>
        <begin position="209"/>
        <end position="242"/>
    </location>
</feature>
<dbReference type="SMART" id="SM00320">
    <property type="entry name" value="WD40"/>
    <property type="match status" value="7"/>
</dbReference>
<dbReference type="PROSITE" id="PS50294">
    <property type="entry name" value="WD_REPEATS_REGION"/>
    <property type="match status" value="3"/>
</dbReference>
<dbReference type="InterPro" id="IPR001680">
    <property type="entry name" value="WD40_rpt"/>
</dbReference>
<dbReference type="GO" id="GO:0045182">
    <property type="term" value="F:translation regulator activity"/>
    <property type="evidence" value="ECO:0007669"/>
    <property type="project" value="InterPro"/>
</dbReference>
<feature type="repeat" description="WD" evidence="4">
    <location>
        <begin position="72"/>
        <end position="113"/>
    </location>
</feature>
<dbReference type="InterPro" id="IPR015943">
    <property type="entry name" value="WD40/YVTN_repeat-like_dom_sf"/>
</dbReference>
<organism evidence="5">
    <name type="scientific">Tetrahymena thermophila</name>
    <dbReference type="NCBI Taxonomy" id="5911"/>
    <lineage>
        <taxon>Eukaryota</taxon>
        <taxon>Sar</taxon>
        <taxon>Alveolata</taxon>
        <taxon>Ciliophora</taxon>
        <taxon>Intramacronucleata</taxon>
        <taxon>Oligohymenophorea</taxon>
        <taxon>Hymenostomatida</taxon>
        <taxon>Tetrahymenina</taxon>
        <taxon>Tetrahymenidae</taxon>
        <taxon>Tetrahymena</taxon>
    </lineage>
</organism>
<keyword evidence="6" id="KW-0002">3D-structure</keyword>
<evidence type="ECO:0000256" key="3">
    <source>
        <dbReference type="ARBA" id="ARBA00022737"/>
    </source>
</evidence>
<dbReference type="SMR" id="E6PBV0"/>
<dbReference type="Gene3D" id="2.130.10.10">
    <property type="entry name" value="YVTN repeat-like/Quinoprotein amine dehydrogenase"/>
    <property type="match status" value="1"/>
</dbReference>
<dbReference type="InterPro" id="IPR045223">
    <property type="entry name" value="RACK1-like"/>
</dbReference>
<dbReference type="PROSITE" id="PS50082">
    <property type="entry name" value="WD_REPEATS_2"/>
    <property type="match status" value="4"/>
</dbReference>
<evidence type="ECO:0007829" key="6">
    <source>
        <dbReference type="PDB" id="4BTS"/>
    </source>
</evidence>
<reference evidence="6" key="2">
    <citation type="journal article" date="2013" name="Nat. Struct. Mol. Biol.">
        <title>The crystal structure of the eukaryotic 40S ribosomal subunit in complex with eIF1 and eIF1A.</title>
        <authorList>
            <person name="Weisser M."/>
            <person name="Voigts-Hoffmann F."/>
            <person name="Rabl J."/>
            <person name="Leibundgut M."/>
            <person name="Ban N."/>
        </authorList>
    </citation>
    <scope>X-RAY CRYSTALLOGRAPHY (3.70 ANGSTROMS)</scope>
</reference>
<protein>
    <submittedName>
        <fullName evidence="5">40S ribosomal protein RACK1</fullName>
    </submittedName>
</protein>
<evidence type="ECO:0000256" key="1">
    <source>
        <dbReference type="ARBA" id="ARBA00007253"/>
    </source>
</evidence>
<accession>E6PBV0</accession>
<dbReference type="SUPFAM" id="SSF50978">
    <property type="entry name" value="WD40 repeat-like"/>
    <property type="match status" value="1"/>
</dbReference>
<keyword evidence="5" id="KW-0689">Ribosomal protein</keyword>
<dbReference type="PRINTS" id="PR00320">
    <property type="entry name" value="GPROTEINBRPT"/>
</dbReference>
<feature type="repeat" description="WD" evidence="4">
    <location>
        <begin position="17"/>
        <end position="56"/>
    </location>
</feature>
<dbReference type="OMA" id="NCKLKIN"/>
<dbReference type="GO" id="GO:0005840">
    <property type="term" value="C:ribosome"/>
    <property type="evidence" value="ECO:0007669"/>
    <property type="project" value="UniProtKB-KW"/>
</dbReference>
<dbReference type="PDBsum" id="4BTS"/>
<dbReference type="PDB" id="4BTS">
    <property type="method" value="X-ray"/>
    <property type="resolution" value="3.70 A"/>
    <property type="chains" value="AR/BR/CR/DR=1-343"/>
</dbReference>
<dbReference type="GO" id="GO:0043022">
    <property type="term" value="F:ribosome binding"/>
    <property type="evidence" value="ECO:0007669"/>
    <property type="project" value="InterPro"/>
</dbReference>
<evidence type="ECO:0000313" key="5">
    <source>
        <dbReference type="EMBL" id="DAA33996.1"/>
    </source>
</evidence>
<keyword evidence="5" id="KW-0687">Ribonucleoprotein</keyword>